<evidence type="ECO:0000256" key="8">
    <source>
        <dbReference type="RuleBase" id="RU003500"/>
    </source>
</evidence>
<evidence type="ECO:0000313" key="9">
    <source>
        <dbReference type="EnsemblMetazoa" id="RPRC012666-PA"/>
    </source>
</evidence>
<evidence type="ECO:0000256" key="2">
    <source>
        <dbReference type="ARBA" id="ARBA00005683"/>
    </source>
</evidence>
<dbReference type="GO" id="GO:0005125">
    <property type="term" value="F:cytokine activity"/>
    <property type="evidence" value="ECO:0007669"/>
    <property type="project" value="TreeGrafter"/>
</dbReference>
<keyword evidence="3 8" id="KW-0217">Developmental protein</keyword>
<dbReference type="InParanoid" id="T1I8P4"/>
<dbReference type="GO" id="GO:0060070">
    <property type="term" value="P:canonical Wnt signaling pathway"/>
    <property type="evidence" value="ECO:0007669"/>
    <property type="project" value="TreeGrafter"/>
</dbReference>
<keyword evidence="5" id="KW-0272">Extracellular matrix</keyword>
<dbReference type="EMBL" id="ACPB03020346">
    <property type="status" value="NOT_ANNOTATED_CDS"/>
    <property type="molecule type" value="Genomic_DNA"/>
</dbReference>
<comment type="function">
    <text evidence="8">Ligand for members of the frizzled family of seven transmembrane receptors.</text>
</comment>
<protein>
    <recommendedName>
        <fullName evidence="8">Protein Wnt</fullName>
    </recommendedName>
</protein>
<keyword evidence="10" id="KW-1185">Reference proteome</keyword>
<evidence type="ECO:0000256" key="7">
    <source>
        <dbReference type="ARBA" id="ARBA00023157"/>
    </source>
</evidence>
<dbReference type="STRING" id="13249.T1I8P4"/>
<evidence type="ECO:0000256" key="5">
    <source>
        <dbReference type="ARBA" id="ARBA00022530"/>
    </source>
</evidence>
<evidence type="ECO:0000313" key="10">
    <source>
        <dbReference type="Proteomes" id="UP000015103"/>
    </source>
</evidence>
<name>T1I8P4_RHOPR</name>
<keyword evidence="7" id="KW-1015">Disulfide bond</keyword>
<dbReference type="InterPro" id="IPR005817">
    <property type="entry name" value="Wnt"/>
</dbReference>
<dbReference type="VEuPathDB" id="VectorBase:RPRC012666"/>
<organism evidence="9 10">
    <name type="scientific">Rhodnius prolixus</name>
    <name type="common">Triatomid bug</name>
    <dbReference type="NCBI Taxonomy" id="13249"/>
    <lineage>
        <taxon>Eukaryota</taxon>
        <taxon>Metazoa</taxon>
        <taxon>Ecdysozoa</taxon>
        <taxon>Arthropoda</taxon>
        <taxon>Hexapoda</taxon>
        <taxon>Insecta</taxon>
        <taxon>Pterygota</taxon>
        <taxon>Neoptera</taxon>
        <taxon>Paraneoptera</taxon>
        <taxon>Hemiptera</taxon>
        <taxon>Heteroptera</taxon>
        <taxon>Panheteroptera</taxon>
        <taxon>Cimicomorpha</taxon>
        <taxon>Reduviidae</taxon>
        <taxon>Triatominae</taxon>
        <taxon>Rhodnius</taxon>
    </lineage>
</organism>
<comment type="similarity">
    <text evidence="2 8">Belongs to the Wnt family.</text>
</comment>
<reference evidence="9" key="1">
    <citation type="submission" date="2015-05" db="UniProtKB">
        <authorList>
            <consortium name="EnsemblMetazoa"/>
        </authorList>
    </citation>
    <scope>IDENTIFICATION</scope>
</reference>
<evidence type="ECO:0000256" key="3">
    <source>
        <dbReference type="ARBA" id="ARBA00022473"/>
    </source>
</evidence>
<dbReference type="PRINTS" id="PR01349">
    <property type="entry name" value="WNTPROTEIN"/>
</dbReference>
<sequence length="251" mass="28277">MGVDFVTVTRETGFLYALMSSSVAHTIYRACLNGEIRCCTCSSPYVDHQRGRNKTLFWTTCACAIRTIMKTVIKQLGLVVSGKPRTLPAVSFAYRHNAIVGLEVSSSLIFYLLLVRTLNAAALNSCRCSNGSYICMKKSCWVIVPDYFKVASDLKKKYFNAIFVDLGNMNTMISHKLPKTTLIYLQESSEHHCKTISGLLCHNERICKRICCHGSFIVQHQRGRHFCNCKWISPHLQCETCDGAATIFYCL</sequence>
<keyword evidence="4" id="KW-0964">Secreted</keyword>
<dbReference type="GO" id="GO:0030182">
    <property type="term" value="P:neuron differentiation"/>
    <property type="evidence" value="ECO:0007669"/>
    <property type="project" value="TreeGrafter"/>
</dbReference>
<dbReference type="HOGENOM" id="CLU_1108272_0_0_1"/>
<dbReference type="PANTHER" id="PTHR12027">
    <property type="entry name" value="WNT RELATED"/>
    <property type="match status" value="1"/>
</dbReference>
<comment type="subcellular location">
    <subcellularLocation>
        <location evidence="1 8">Secreted</location>
        <location evidence="1 8">Extracellular space</location>
        <location evidence="1 8">Extracellular matrix</location>
    </subcellularLocation>
</comment>
<evidence type="ECO:0000256" key="1">
    <source>
        <dbReference type="ARBA" id="ARBA00004498"/>
    </source>
</evidence>
<evidence type="ECO:0000256" key="4">
    <source>
        <dbReference type="ARBA" id="ARBA00022525"/>
    </source>
</evidence>
<dbReference type="Proteomes" id="UP000015103">
    <property type="component" value="Unassembled WGS sequence"/>
</dbReference>
<dbReference type="GO" id="GO:0005615">
    <property type="term" value="C:extracellular space"/>
    <property type="evidence" value="ECO:0007669"/>
    <property type="project" value="TreeGrafter"/>
</dbReference>
<dbReference type="GO" id="GO:0005109">
    <property type="term" value="F:frizzled binding"/>
    <property type="evidence" value="ECO:0007669"/>
    <property type="project" value="TreeGrafter"/>
</dbReference>
<keyword evidence="6 8" id="KW-0879">Wnt signaling pathway</keyword>
<dbReference type="AlphaFoldDB" id="T1I8P4"/>
<dbReference type="EnsemblMetazoa" id="RPRC012666-RA">
    <property type="protein sequence ID" value="RPRC012666-PA"/>
    <property type="gene ID" value="RPRC012666"/>
</dbReference>
<dbReference type="GO" id="GO:0045165">
    <property type="term" value="P:cell fate commitment"/>
    <property type="evidence" value="ECO:0007669"/>
    <property type="project" value="TreeGrafter"/>
</dbReference>
<proteinExistence type="inferred from homology"/>
<evidence type="ECO:0000256" key="6">
    <source>
        <dbReference type="ARBA" id="ARBA00022687"/>
    </source>
</evidence>
<dbReference type="eggNOG" id="KOG3913">
    <property type="taxonomic scope" value="Eukaryota"/>
</dbReference>
<dbReference type="SMART" id="SM00097">
    <property type="entry name" value="WNT1"/>
    <property type="match status" value="1"/>
</dbReference>
<dbReference type="Pfam" id="PF00110">
    <property type="entry name" value="wnt"/>
    <property type="match status" value="1"/>
</dbReference>
<accession>T1I8P4</accession>